<name>A0AAD2PW46_9STRA</name>
<reference evidence="2" key="1">
    <citation type="submission" date="2023-08" db="EMBL/GenBank/DDBJ databases">
        <authorList>
            <person name="Audoor S."/>
            <person name="Bilcke G."/>
        </authorList>
    </citation>
    <scope>NUCLEOTIDE SEQUENCE</scope>
</reference>
<protein>
    <submittedName>
        <fullName evidence="2">Uncharacterized protein</fullName>
    </submittedName>
</protein>
<gene>
    <name evidence="2" type="ORF">CYCCA115_LOCUS17691</name>
</gene>
<dbReference type="AlphaFoldDB" id="A0AAD2PW46"/>
<feature type="compositionally biased region" description="Basic and acidic residues" evidence="1">
    <location>
        <begin position="226"/>
        <end position="240"/>
    </location>
</feature>
<evidence type="ECO:0000313" key="2">
    <source>
        <dbReference type="EMBL" id="CAJ1959270.1"/>
    </source>
</evidence>
<feature type="compositionally biased region" description="Basic and acidic residues" evidence="1">
    <location>
        <begin position="102"/>
        <end position="119"/>
    </location>
</feature>
<proteinExistence type="predicted"/>
<dbReference type="EMBL" id="CAKOGP040001985">
    <property type="protein sequence ID" value="CAJ1959270.1"/>
    <property type="molecule type" value="Genomic_DNA"/>
</dbReference>
<evidence type="ECO:0000313" key="3">
    <source>
        <dbReference type="Proteomes" id="UP001295423"/>
    </source>
</evidence>
<evidence type="ECO:0000256" key="1">
    <source>
        <dbReference type="SAM" id="MobiDB-lite"/>
    </source>
</evidence>
<dbReference type="Proteomes" id="UP001295423">
    <property type="component" value="Unassembled WGS sequence"/>
</dbReference>
<sequence>MEEDYPRDGIPQPPDIAKRTRCYKLNLNAEIHPISPSFVGPFDDVPPPLTFSTSDDSSVDVTTTQVAIRTAKIFRGITVGKDGTILSQNARATRSNRGSKNKKGEKSRQASKIEKAKDLVEESMLTGKAPDSDEPANMLSLVVMGEFDDMKHLVRDGAKKLRDATDLPEDTLLNTNSNREGMSLRSPRKRISPNHVGGHRGSTLQTPNKIRPVGLPQSAPPKAKVGIRDRPKYADDDNRFRGSSGYHDASGSSREVAPNHGEGDWSNTLSFSRGFHSIWNCGGVTGDDSGTTSIVQVSNRRESKAHSMGGAAAASPTNRGVFEGRDSNMGQVRESGIVSRAD</sequence>
<comment type="caution">
    <text evidence="2">The sequence shown here is derived from an EMBL/GenBank/DDBJ whole genome shotgun (WGS) entry which is preliminary data.</text>
</comment>
<feature type="region of interest" description="Disordered" evidence="1">
    <location>
        <begin position="88"/>
        <end position="119"/>
    </location>
</feature>
<feature type="region of interest" description="Disordered" evidence="1">
    <location>
        <begin position="282"/>
        <end position="342"/>
    </location>
</feature>
<feature type="region of interest" description="Disordered" evidence="1">
    <location>
        <begin position="169"/>
        <end position="261"/>
    </location>
</feature>
<keyword evidence="3" id="KW-1185">Reference proteome</keyword>
<accession>A0AAD2PW46</accession>
<organism evidence="2 3">
    <name type="scientific">Cylindrotheca closterium</name>
    <dbReference type="NCBI Taxonomy" id="2856"/>
    <lineage>
        <taxon>Eukaryota</taxon>
        <taxon>Sar</taxon>
        <taxon>Stramenopiles</taxon>
        <taxon>Ochrophyta</taxon>
        <taxon>Bacillariophyta</taxon>
        <taxon>Bacillariophyceae</taxon>
        <taxon>Bacillariophycidae</taxon>
        <taxon>Bacillariales</taxon>
        <taxon>Bacillariaceae</taxon>
        <taxon>Cylindrotheca</taxon>
    </lineage>
</organism>